<keyword evidence="1" id="KW-0732">Signal</keyword>
<evidence type="ECO:0000313" key="2">
    <source>
        <dbReference type="EMBL" id="QFI36327.1"/>
    </source>
</evidence>
<dbReference type="Proteomes" id="UP000327424">
    <property type="component" value="Plasmid unnamed1"/>
</dbReference>
<accession>A0A5J6WEK5</accession>
<gene>
    <name evidence="2" type="ORF">FR932_00100</name>
</gene>
<evidence type="ECO:0000256" key="1">
    <source>
        <dbReference type="SAM" id="SignalP"/>
    </source>
</evidence>
<dbReference type="EMBL" id="CP044398">
    <property type="protein sequence ID" value="QFI36327.1"/>
    <property type="molecule type" value="Genomic_DNA"/>
</dbReference>
<keyword evidence="3" id="KW-1185">Reference proteome</keyword>
<geneLocation type="plasmid" evidence="2 3">
    <name>unnamed1</name>
</geneLocation>
<dbReference type="OrthoDB" id="6400154at2"/>
<name>A0A5J6WEK5_MORMI</name>
<dbReference type="RefSeq" id="WP_019443152.1">
    <property type="nucleotide sequence ID" value="NZ_ALOE01000043.1"/>
</dbReference>
<dbReference type="KEGG" id="mmaa:FR932_00100"/>
<sequence>MQKWNLCTLIIATQLASISLAKAIELPWQQTEEKPTVLPFEVPRLHGQSESFKNPVNPLGSAPLIDTDSIYYAALNCYPEQSTFKISVNLVAGYKANTDQFEEDDWPDITDHYIGIVAKMPLYDTTDRSRSRDREYNRRVKTASHVAGFAQALANRNYAYREVGIYLAMEARAQARVSQGIVGVDEQIKYLEKTAGAQRNIIKTTAEATEHRLALVAMCDSEKSDRFNDYLVNVANLPKTVQTQ</sequence>
<feature type="signal peptide" evidence="1">
    <location>
        <begin position="1"/>
        <end position="23"/>
    </location>
</feature>
<protein>
    <recommendedName>
        <fullName evidence="4">TolC family protein</fullName>
    </recommendedName>
</protein>
<dbReference type="AlphaFoldDB" id="A0A5J6WEK5"/>
<proteinExistence type="predicted"/>
<feature type="chain" id="PRO_5023862807" description="TolC family protein" evidence="1">
    <location>
        <begin position="24"/>
        <end position="244"/>
    </location>
</feature>
<evidence type="ECO:0008006" key="4">
    <source>
        <dbReference type="Google" id="ProtNLM"/>
    </source>
</evidence>
<reference evidence="2 3" key="1">
    <citation type="submission" date="2019-09" db="EMBL/GenBank/DDBJ databases">
        <title>Hybrid Assembly of the complete Genome of the Deep-Sea Bacterium Moritella marina from long Nanopore and Illumina reads.</title>
        <authorList>
            <person name="Magin S."/>
            <person name="Georgoulis A."/>
            <person name="Papadimitriou K."/>
            <person name="Iliakis G."/>
            <person name="Vorgias C.E."/>
        </authorList>
    </citation>
    <scope>NUCLEOTIDE SEQUENCE [LARGE SCALE GENOMIC DNA]</scope>
    <source>
        <strain evidence="2 3">MP-1</strain>
        <plasmid evidence="2 3">unnamed1</plasmid>
    </source>
</reference>
<keyword evidence="2" id="KW-0614">Plasmid</keyword>
<evidence type="ECO:0000313" key="3">
    <source>
        <dbReference type="Proteomes" id="UP000327424"/>
    </source>
</evidence>
<organism evidence="2 3">
    <name type="scientific">Moritella marina ATCC 15381</name>
    <dbReference type="NCBI Taxonomy" id="1202962"/>
    <lineage>
        <taxon>Bacteria</taxon>
        <taxon>Pseudomonadati</taxon>
        <taxon>Pseudomonadota</taxon>
        <taxon>Gammaproteobacteria</taxon>
        <taxon>Alteromonadales</taxon>
        <taxon>Moritellaceae</taxon>
        <taxon>Moritella</taxon>
    </lineage>
</organism>